<evidence type="ECO:0000256" key="6">
    <source>
        <dbReference type="PIRNR" id="PIRNR000071"/>
    </source>
</evidence>
<sequence>MQKYICTVCGYIYDPEEGDEDGGIAAGTAFESIPEDWVCPTCGAAKADFEPYKNTR</sequence>
<evidence type="ECO:0000313" key="9">
    <source>
        <dbReference type="EMBL" id="MBE9021130.1"/>
    </source>
</evidence>
<dbReference type="PROSITE" id="PS00202">
    <property type="entry name" value="RUBREDOXIN"/>
    <property type="match status" value="1"/>
</dbReference>
<evidence type="ECO:0000256" key="4">
    <source>
        <dbReference type="ARBA" id="ARBA00022982"/>
    </source>
</evidence>
<organism evidence="9 10">
    <name type="scientific">Desmonostoc muscorum LEGE 12446</name>
    <dbReference type="NCBI Taxonomy" id="1828758"/>
    <lineage>
        <taxon>Bacteria</taxon>
        <taxon>Bacillati</taxon>
        <taxon>Cyanobacteriota</taxon>
        <taxon>Cyanophyceae</taxon>
        <taxon>Nostocales</taxon>
        <taxon>Nostocaceae</taxon>
        <taxon>Desmonostoc</taxon>
    </lineage>
</organism>
<reference evidence="9" key="1">
    <citation type="submission" date="2020-10" db="EMBL/GenBank/DDBJ databases">
        <authorList>
            <person name="Castelo-Branco R."/>
            <person name="Eusebio N."/>
            <person name="Adriana R."/>
            <person name="Vieira A."/>
            <person name="Brugerolle De Fraissinette N."/>
            <person name="Rezende De Castro R."/>
            <person name="Schneider M.P."/>
            <person name="Vasconcelos V."/>
            <person name="Leao P.N."/>
        </authorList>
    </citation>
    <scope>NUCLEOTIDE SEQUENCE</scope>
    <source>
        <strain evidence="9">LEGE 12446</strain>
    </source>
</reference>
<feature type="binding site" evidence="7">
    <location>
        <position position="6"/>
    </location>
    <ligand>
        <name>Fe cation</name>
        <dbReference type="ChEBI" id="CHEBI:24875"/>
    </ligand>
</feature>
<keyword evidence="5 6" id="KW-0408">Iron</keyword>
<keyword evidence="3 6" id="KW-0479">Metal-binding</keyword>
<gene>
    <name evidence="9" type="ORF">IQ276_01255</name>
</gene>
<dbReference type="PANTHER" id="PTHR47627">
    <property type="entry name" value="RUBREDOXIN"/>
    <property type="match status" value="1"/>
</dbReference>
<proteinExistence type="inferred from homology"/>
<dbReference type="CDD" id="cd00730">
    <property type="entry name" value="rubredoxin"/>
    <property type="match status" value="1"/>
</dbReference>
<evidence type="ECO:0000256" key="5">
    <source>
        <dbReference type="ARBA" id="ARBA00023004"/>
    </source>
</evidence>
<dbReference type="PRINTS" id="PR00163">
    <property type="entry name" value="RUBREDOXIN"/>
</dbReference>
<dbReference type="SUPFAM" id="SSF57802">
    <property type="entry name" value="Rubredoxin-like"/>
    <property type="match status" value="1"/>
</dbReference>
<dbReference type="GO" id="GO:0005506">
    <property type="term" value="F:iron ion binding"/>
    <property type="evidence" value="ECO:0007669"/>
    <property type="project" value="InterPro"/>
</dbReference>
<evidence type="ECO:0000256" key="3">
    <source>
        <dbReference type="ARBA" id="ARBA00022723"/>
    </source>
</evidence>
<comment type="caution">
    <text evidence="9">The sequence shown here is derived from an EMBL/GenBank/DDBJ whole genome shotgun (WGS) entry which is preliminary data.</text>
</comment>
<dbReference type="Proteomes" id="UP000622533">
    <property type="component" value="Unassembled WGS sequence"/>
</dbReference>
<name>A0A8J6ZQT7_DESMC</name>
<keyword evidence="10" id="KW-1185">Reference proteome</keyword>
<dbReference type="Pfam" id="PF00301">
    <property type="entry name" value="Rubredoxin"/>
    <property type="match status" value="1"/>
</dbReference>
<evidence type="ECO:0000259" key="8">
    <source>
        <dbReference type="PROSITE" id="PS50903"/>
    </source>
</evidence>
<feature type="binding site" evidence="7">
    <location>
        <position position="39"/>
    </location>
    <ligand>
        <name>Fe cation</name>
        <dbReference type="ChEBI" id="CHEBI:24875"/>
    </ligand>
</feature>
<dbReference type="Gene3D" id="2.20.28.10">
    <property type="match status" value="1"/>
</dbReference>
<dbReference type="PIRSF" id="PIRSF000071">
    <property type="entry name" value="Rubredoxin"/>
    <property type="match status" value="1"/>
</dbReference>
<feature type="binding site" evidence="7">
    <location>
        <position position="9"/>
    </location>
    <ligand>
        <name>Fe cation</name>
        <dbReference type="ChEBI" id="CHEBI:24875"/>
    </ligand>
</feature>
<keyword evidence="2 6" id="KW-0813">Transport</keyword>
<dbReference type="GO" id="GO:0043448">
    <property type="term" value="P:alkane catabolic process"/>
    <property type="evidence" value="ECO:0007669"/>
    <property type="project" value="TreeGrafter"/>
</dbReference>
<evidence type="ECO:0000256" key="7">
    <source>
        <dbReference type="PIRSR" id="PIRSR000071-1"/>
    </source>
</evidence>
<comment type="similarity">
    <text evidence="1 6">Belongs to the rubredoxin family.</text>
</comment>
<dbReference type="PANTHER" id="PTHR47627:SF1">
    <property type="entry name" value="RUBREDOXIN-1-RELATED"/>
    <property type="match status" value="1"/>
</dbReference>
<dbReference type="PROSITE" id="PS50903">
    <property type="entry name" value="RUBREDOXIN_LIKE"/>
    <property type="match status" value="1"/>
</dbReference>
<feature type="binding site" evidence="7">
    <location>
        <position position="42"/>
    </location>
    <ligand>
        <name>Fe cation</name>
        <dbReference type="ChEBI" id="CHEBI:24875"/>
    </ligand>
</feature>
<evidence type="ECO:0000256" key="2">
    <source>
        <dbReference type="ARBA" id="ARBA00022448"/>
    </source>
</evidence>
<dbReference type="NCBIfam" id="NF045768">
    <property type="entry name" value="RubredRD"/>
    <property type="match status" value="1"/>
</dbReference>
<dbReference type="AlphaFoldDB" id="A0A8J6ZQT7"/>
<evidence type="ECO:0000256" key="1">
    <source>
        <dbReference type="ARBA" id="ARBA00005337"/>
    </source>
</evidence>
<dbReference type="InterPro" id="IPR018527">
    <property type="entry name" value="Rubredoxin_Fe_BS"/>
</dbReference>
<dbReference type="GO" id="GO:0009055">
    <property type="term" value="F:electron transfer activity"/>
    <property type="evidence" value="ECO:0007669"/>
    <property type="project" value="InterPro"/>
</dbReference>
<evidence type="ECO:0000313" key="10">
    <source>
        <dbReference type="Proteomes" id="UP000622533"/>
    </source>
</evidence>
<accession>A0A8J6ZQT7</accession>
<protein>
    <recommendedName>
        <fullName evidence="6">Rubredoxin</fullName>
    </recommendedName>
</protein>
<dbReference type="InterPro" id="IPR050526">
    <property type="entry name" value="Rubredoxin_ET"/>
</dbReference>
<keyword evidence="4 6" id="KW-0249">Electron transport</keyword>
<dbReference type="InterPro" id="IPR024922">
    <property type="entry name" value="Rubredoxin"/>
</dbReference>
<feature type="domain" description="Rubredoxin-like" evidence="8">
    <location>
        <begin position="1"/>
        <end position="52"/>
    </location>
</feature>
<dbReference type="InterPro" id="IPR024934">
    <property type="entry name" value="Rubredoxin-like_dom"/>
</dbReference>
<dbReference type="RefSeq" id="WP_193913017.1">
    <property type="nucleotide sequence ID" value="NZ_JADEXS020000001.1"/>
</dbReference>
<dbReference type="EMBL" id="JADEXS010000008">
    <property type="protein sequence ID" value="MBE9021130.1"/>
    <property type="molecule type" value="Genomic_DNA"/>
</dbReference>
<comment type="cofactor">
    <cofactor evidence="6 7">
        <name>Fe(3+)</name>
        <dbReference type="ChEBI" id="CHEBI:29034"/>
    </cofactor>
    <text evidence="6 7">Binds 1 Fe(3+) ion per subunit.</text>
</comment>
<dbReference type="InterPro" id="IPR024935">
    <property type="entry name" value="Rubredoxin_dom"/>
</dbReference>
<dbReference type="FunFam" id="2.20.28.10:FF:000001">
    <property type="entry name" value="Rubredoxin"/>
    <property type="match status" value="1"/>
</dbReference>